<keyword evidence="1" id="KW-0732">Signal</keyword>
<feature type="chain" id="PRO_5047179099" evidence="1">
    <location>
        <begin position="19"/>
        <end position="126"/>
    </location>
</feature>
<dbReference type="Proteomes" id="UP001184230">
    <property type="component" value="Unassembled WGS sequence"/>
</dbReference>
<accession>A0ABU1NHT0</accession>
<keyword evidence="3" id="KW-1185">Reference proteome</keyword>
<gene>
    <name evidence="2" type="ORF">J2739_003362</name>
</gene>
<protein>
    <submittedName>
        <fullName evidence="2">Uncharacterized protein</fullName>
    </submittedName>
</protein>
<proteinExistence type="predicted"/>
<organism evidence="2 3">
    <name type="scientific">Variovorax soli</name>
    <dbReference type="NCBI Taxonomy" id="376815"/>
    <lineage>
        <taxon>Bacteria</taxon>
        <taxon>Pseudomonadati</taxon>
        <taxon>Pseudomonadota</taxon>
        <taxon>Betaproteobacteria</taxon>
        <taxon>Burkholderiales</taxon>
        <taxon>Comamonadaceae</taxon>
        <taxon>Variovorax</taxon>
    </lineage>
</organism>
<sequence length="126" mass="14455">MKYSWLLVLMLFAFSADGAQRDWGNRVYSNVRLHEMEGDLTGWRIQIIQSEKEDYALIQAFEGVPSSPCLVRIEWQGNKFRSSPPQTCDFQSEIRGKIEKNRLIIEFPAGVQGAPNQKKAVLPLIR</sequence>
<reference evidence="2 3" key="1">
    <citation type="submission" date="2023-07" db="EMBL/GenBank/DDBJ databases">
        <title>Sorghum-associated microbial communities from plants grown in Nebraska, USA.</title>
        <authorList>
            <person name="Schachtman D."/>
        </authorList>
    </citation>
    <scope>NUCLEOTIDE SEQUENCE [LARGE SCALE GENOMIC DNA]</scope>
    <source>
        <strain evidence="2 3">DS1781</strain>
    </source>
</reference>
<dbReference type="RefSeq" id="WP_309903627.1">
    <property type="nucleotide sequence ID" value="NZ_JAVDRF010000007.1"/>
</dbReference>
<feature type="signal peptide" evidence="1">
    <location>
        <begin position="1"/>
        <end position="18"/>
    </location>
</feature>
<evidence type="ECO:0000313" key="2">
    <source>
        <dbReference type="EMBL" id="MDR6537581.1"/>
    </source>
</evidence>
<comment type="caution">
    <text evidence="2">The sequence shown here is derived from an EMBL/GenBank/DDBJ whole genome shotgun (WGS) entry which is preliminary data.</text>
</comment>
<evidence type="ECO:0000313" key="3">
    <source>
        <dbReference type="Proteomes" id="UP001184230"/>
    </source>
</evidence>
<dbReference type="EMBL" id="JAVDRF010000007">
    <property type="protein sequence ID" value="MDR6537581.1"/>
    <property type="molecule type" value="Genomic_DNA"/>
</dbReference>
<evidence type="ECO:0000256" key="1">
    <source>
        <dbReference type="SAM" id="SignalP"/>
    </source>
</evidence>
<name>A0ABU1NHT0_9BURK</name>